<protein>
    <submittedName>
        <fullName evidence="4">Trypsin-like peptidase domain-containing protein</fullName>
    </submittedName>
</protein>
<dbReference type="Proteomes" id="UP000620874">
    <property type="component" value="Unassembled WGS sequence"/>
</dbReference>
<gene>
    <name evidence="4" type="ORF">H9625_14745</name>
</gene>
<dbReference type="Pfam" id="PF13365">
    <property type="entry name" value="Trypsin_2"/>
    <property type="match status" value="1"/>
</dbReference>
<evidence type="ECO:0000313" key="4">
    <source>
        <dbReference type="EMBL" id="MBD8041673.1"/>
    </source>
</evidence>
<evidence type="ECO:0000256" key="2">
    <source>
        <dbReference type="ARBA" id="ARBA00022801"/>
    </source>
</evidence>
<dbReference type="RefSeq" id="WP_191765104.1">
    <property type="nucleotide sequence ID" value="NZ_JACSPP010000063.1"/>
</dbReference>
<evidence type="ECO:0000256" key="3">
    <source>
        <dbReference type="SAM" id="Phobius"/>
    </source>
</evidence>
<name>A0ABR8YBT5_9BACT</name>
<keyword evidence="3" id="KW-0812">Transmembrane</keyword>
<comment type="caution">
    <text evidence="4">The sequence shown here is derived from an EMBL/GenBank/DDBJ whole genome shotgun (WGS) entry which is preliminary data.</text>
</comment>
<dbReference type="InterPro" id="IPR009003">
    <property type="entry name" value="Peptidase_S1_PA"/>
</dbReference>
<keyword evidence="5" id="KW-1185">Reference proteome</keyword>
<keyword evidence="1" id="KW-0645">Protease</keyword>
<reference evidence="4 5" key="1">
    <citation type="submission" date="2020-08" db="EMBL/GenBank/DDBJ databases">
        <title>A Genomic Blueprint of the Chicken Gut Microbiome.</title>
        <authorList>
            <person name="Gilroy R."/>
            <person name="Ravi A."/>
            <person name="Getino M."/>
            <person name="Pursley I."/>
            <person name="Horton D.L."/>
            <person name="Alikhan N.-F."/>
            <person name="Baker D."/>
            <person name="Gharbi K."/>
            <person name="Hall N."/>
            <person name="Watson M."/>
            <person name="Adriaenssens E.M."/>
            <person name="Foster-Nyarko E."/>
            <person name="Jarju S."/>
            <person name="Secka A."/>
            <person name="Antonio M."/>
            <person name="Oren A."/>
            <person name="Chaudhuri R."/>
            <person name="La Ragione R.M."/>
            <person name="Hildebrand F."/>
            <person name="Pallen M.J."/>
        </authorList>
    </citation>
    <scope>NUCLEOTIDE SEQUENCE [LARGE SCALE GENOMIC DNA]</scope>
    <source>
        <strain evidence="4 5">Sa1CVN1</strain>
    </source>
</reference>
<feature type="transmembrane region" description="Helical" evidence="3">
    <location>
        <begin position="5"/>
        <end position="24"/>
    </location>
</feature>
<dbReference type="Gene3D" id="2.40.10.120">
    <property type="match status" value="1"/>
</dbReference>
<keyword evidence="3" id="KW-0472">Membrane</keyword>
<dbReference type="PANTHER" id="PTHR43343:SF3">
    <property type="entry name" value="PROTEASE DO-LIKE 8, CHLOROPLASTIC"/>
    <property type="match status" value="1"/>
</dbReference>
<organism evidence="4 5">
    <name type="scientific">Phocaeicola intestinalis</name>
    <dbReference type="NCBI Taxonomy" id="2762212"/>
    <lineage>
        <taxon>Bacteria</taxon>
        <taxon>Pseudomonadati</taxon>
        <taxon>Bacteroidota</taxon>
        <taxon>Bacteroidia</taxon>
        <taxon>Bacteroidales</taxon>
        <taxon>Bacteroidaceae</taxon>
        <taxon>Phocaeicola</taxon>
    </lineage>
</organism>
<dbReference type="EMBL" id="JACSPP010000063">
    <property type="protein sequence ID" value="MBD8041673.1"/>
    <property type="molecule type" value="Genomic_DNA"/>
</dbReference>
<evidence type="ECO:0000256" key="1">
    <source>
        <dbReference type="ARBA" id="ARBA00022670"/>
    </source>
</evidence>
<dbReference type="PRINTS" id="PR00834">
    <property type="entry name" value="PROTEASES2C"/>
</dbReference>
<accession>A0ABR8YBT5</accession>
<dbReference type="PANTHER" id="PTHR43343">
    <property type="entry name" value="PEPTIDASE S12"/>
    <property type="match status" value="1"/>
</dbReference>
<dbReference type="InterPro" id="IPR001940">
    <property type="entry name" value="Peptidase_S1C"/>
</dbReference>
<proteinExistence type="predicted"/>
<keyword evidence="3" id="KW-1133">Transmembrane helix</keyword>
<dbReference type="InterPro" id="IPR051201">
    <property type="entry name" value="Chloro_Bact_Ser_Proteases"/>
</dbReference>
<dbReference type="SUPFAM" id="SSF50494">
    <property type="entry name" value="Trypsin-like serine proteases"/>
    <property type="match status" value="1"/>
</dbReference>
<evidence type="ECO:0000313" key="5">
    <source>
        <dbReference type="Proteomes" id="UP000620874"/>
    </source>
</evidence>
<keyword evidence="2" id="KW-0378">Hydrolase</keyword>
<sequence length="391" mass="43944">MRKKFYYYTIIIVSMLVTTTKLYAQISPRNVEELMSYFANNTQNLDPIEGVYDVNIEQWGENAFRKFPSETTNITMVIYKDRTGIFRVFKNEQVTIKKIGSTPIYNYNIFWSGSNITDSKRFVLHENTLFDVNYSIPDRQLRYDLGKNYQAGFKVNYKCSFIKTYPTPEMYANSQKQDKSQESFNQWSGTGFALKDGYIVTNYHVIEGANSITIQGVNGNFNIQYNTSIVGTDKINDLALLKVTDPTFKGFGIIPYSISSAISEVGEEIFVLGYPLTSTMGDEIKLTTGVISSKTGFQGDIALYQISAPIQPGNSGGPLFDKNGNVIGIVSAKHKDAENVGYAVKTLYLQNLIESSLSSAIIPMTNSISEKTLPDKVKKLKTFVYMIKCSK</sequence>